<dbReference type="PANTHER" id="PTHR48094">
    <property type="entry name" value="PROTEIN/NUCLEIC ACID DEGLYCASE DJ-1-RELATED"/>
    <property type="match status" value="1"/>
</dbReference>
<evidence type="ECO:0000313" key="6">
    <source>
        <dbReference type="Proteomes" id="UP000568839"/>
    </source>
</evidence>
<dbReference type="GO" id="GO:0008233">
    <property type="term" value="F:peptidase activity"/>
    <property type="evidence" value="ECO:0007669"/>
    <property type="project" value="UniProtKB-KW"/>
</dbReference>
<dbReference type="Pfam" id="PF01965">
    <property type="entry name" value="DJ-1_PfpI"/>
    <property type="match status" value="1"/>
</dbReference>
<accession>A0A841PU99</accession>
<proteinExistence type="inferred from homology"/>
<gene>
    <name evidence="5" type="ORF">HNR44_003341</name>
</gene>
<organism evidence="5 6">
    <name type="scientific">Geomicrobium halophilum</name>
    <dbReference type="NCBI Taxonomy" id="549000"/>
    <lineage>
        <taxon>Bacteria</taxon>
        <taxon>Bacillati</taxon>
        <taxon>Bacillota</taxon>
        <taxon>Bacilli</taxon>
        <taxon>Bacillales</taxon>
        <taxon>Geomicrobium</taxon>
    </lineage>
</organism>
<keyword evidence="2" id="KW-0456">Lyase</keyword>
<comment type="similarity">
    <text evidence="3">Belongs to the peptidase C56 family. HSP31-like subfamily.</text>
</comment>
<keyword evidence="6" id="KW-1185">Reference proteome</keyword>
<name>A0A841PU99_9BACL</name>
<dbReference type="GO" id="GO:0019172">
    <property type="term" value="F:glyoxalase III activity"/>
    <property type="evidence" value="ECO:0007669"/>
    <property type="project" value="TreeGrafter"/>
</dbReference>
<reference evidence="5 6" key="1">
    <citation type="submission" date="2020-08" db="EMBL/GenBank/DDBJ databases">
        <title>Genomic Encyclopedia of Type Strains, Phase IV (KMG-IV): sequencing the most valuable type-strain genomes for metagenomic binning, comparative biology and taxonomic classification.</title>
        <authorList>
            <person name="Goeker M."/>
        </authorList>
    </citation>
    <scope>NUCLEOTIDE SEQUENCE [LARGE SCALE GENOMIC DNA]</scope>
    <source>
        <strain evidence="5 6">DSM 21769</strain>
    </source>
</reference>
<protein>
    <submittedName>
        <fullName evidence="5">Putative intracellular protease/amidase</fullName>
    </submittedName>
</protein>
<evidence type="ECO:0000256" key="2">
    <source>
        <dbReference type="ARBA" id="ARBA00023239"/>
    </source>
</evidence>
<dbReference type="SUPFAM" id="SSF52317">
    <property type="entry name" value="Class I glutamine amidotransferase-like"/>
    <property type="match status" value="1"/>
</dbReference>
<evidence type="ECO:0000259" key="4">
    <source>
        <dbReference type="Pfam" id="PF01965"/>
    </source>
</evidence>
<dbReference type="GO" id="GO:0019243">
    <property type="term" value="P:methylglyoxal catabolic process to D-lactate via S-lactoyl-glutathione"/>
    <property type="evidence" value="ECO:0007669"/>
    <property type="project" value="TreeGrafter"/>
</dbReference>
<dbReference type="InterPro" id="IPR002818">
    <property type="entry name" value="DJ-1/PfpI"/>
</dbReference>
<dbReference type="Gene3D" id="3.40.50.880">
    <property type="match status" value="1"/>
</dbReference>
<dbReference type="PANTHER" id="PTHR48094:SF11">
    <property type="entry name" value="GLUTATHIONE-INDEPENDENT GLYOXALASE HSP31-RELATED"/>
    <property type="match status" value="1"/>
</dbReference>
<comment type="caution">
    <text evidence="5">The sequence shown here is derived from an EMBL/GenBank/DDBJ whole genome shotgun (WGS) entry which is preliminary data.</text>
</comment>
<feature type="domain" description="DJ-1/PfpI" evidence="4">
    <location>
        <begin position="29"/>
        <end position="220"/>
    </location>
</feature>
<keyword evidence="5" id="KW-0645">Protease</keyword>
<dbReference type="CDD" id="cd03141">
    <property type="entry name" value="GATase1_Hsp31_like"/>
    <property type="match status" value="1"/>
</dbReference>
<dbReference type="GO" id="GO:0006508">
    <property type="term" value="P:proteolysis"/>
    <property type="evidence" value="ECO:0007669"/>
    <property type="project" value="UniProtKB-KW"/>
</dbReference>
<evidence type="ECO:0000256" key="1">
    <source>
        <dbReference type="ARBA" id="ARBA00023016"/>
    </source>
</evidence>
<keyword evidence="1" id="KW-0346">Stress response</keyword>
<dbReference type="InterPro" id="IPR029062">
    <property type="entry name" value="Class_I_gatase-like"/>
</dbReference>
<dbReference type="EMBL" id="JACHHJ010000006">
    <property type="protein sequence ID" value="MBB6451334.1"/>
    <property type="molecule type" value="Genomic_DNA"/>
</dbReference>
<evidence type="ECO:0000256" key="3">
    <source>
        <dbReference type="ARBA" id="ARBA00038493"/>
    </source>
</evidence>
<dbReference type="GO" id="GO:0005737">
    <property type="term" value="C:cytoplasm"/>
    <property type="evidence" value="ECO:0007669"/>
    <property type="project" value="TreeGrafter"/>
</dbReference>
<dbReference type="RefSeq" id="WP_184405415.1">
    <property type="nucleotide sequence ID" value="NZ_JACHHJ010000006.1"/>
</dbReference>
<dbReference type="Proteomes" id="UP000568839">
    <property type="component" value="Unassembled WGS sequence"/>
</dbReference>
<sequence length="224" mass="24259">MLTQNNKILMVVTNGQEMSNGHFAGIWLSEFAEPYEELRANGFEITVVSPKGGESRIDNNSLEDGNIPAGWKEIADLLRNTESIDTVNADDFAAIFLPGGHGTMFDFPENSKLHSLLRNFAEEGKSIGAVCHGPAGFVGASFSDGTPIVQDKTITAFTDSEEKGVGLDHEVPFLLESKLRELGASFVPAEDWTDNTQTDGKLVTGQNPQSSISVARELVKTLKE</sequence>
<keyword evidence="5" id="KW-0378">Hydrolase</keyword>
<dbReference type="AlphaFoldDB" id="A0A841PU99"/>
<evidence type="ECO:0000313" key="5">
    <source>
        <dbReference type="EMBL" id="MBB6451334.1"/>
    </source>
</evidence>
<dbReference type="InterPro" id="IPR050325">
    <property type="entry name" value="Prot/Nucl_acid_deglycase"/>
</dbReference>